<accession>A0AAV1ZYW1</accession>
<gene>
    <name evidence="2" type="ORF">LARSCL_LOCUS8980</name>
</gene>
<dbReference type="AlphaFoldDB" id="A0AAV1ZYW1"/>
<name>A0AAV1ZYW1_9ARAC</name>
<proteinExistence type="predicted"/>
<organism evidence="2 3">
    <name type="scientific">Larinioides sclopetarius</name>
    <dbReference type="NCBI Taxonomy" id="280406"/>
    <lineage>
        <taxon>Eukaryota</taxon>
        <taxon>Metazoa</taxon>
        <taxon>Ecdysozoa</taxon>
        <taxon>Arthropoda</taxon>
        <taxon>Chelicerata</taxon>
        <taxon>Arachnida</taxon>
        <taxon>Araneae</taxon>
        <taxon>Araneomorphae</taxon>
        <taxon>Entelegynae</taxon>
        <taxon>Araneoidea</taxon>
        <taxon>Araneidae</taxon>
        <taxon>Larinioides</taxon>
    </lineage>
</organism>
<dbReference type="Gene3D" id="3.20.20.80">
    <property type="entry name" value="Glycosidases"/>
    <property type="match status" value="1"/>
</dbReference>
<dbReference type="GO" id="GO:0005975">
    <property type="term" value="P:carbohydrate metabolic process"/>
    <property type="evidence" value="ECO:0007669"/>
    <property type="project" value="InterPro"/>
</dbReference>
<dbReference type="SUPFAM" id="SSF51445">
    <property type="entry name" value="(Trans)glycosidases"/>
    <property type="match status" value="1"/>
</dbReference>
<dbReference type="Proteomes" id="UP001497382">
    <property type="component" value="Unassembled WGS sequence"/>
</dbReference>
<feature type="domain" description="GH18" evidence="1">
    <location>
        <begin position="1"/>
        <end position="140"/>
    </location>
</feature>
<evidence type="ECO:0000259" key="1">
    <source>
        <dbReference type="PROSITE" id="PS51910"/>
    </source>
</evidence>
<dbReference type="InterPro" id="IPR001223">
    <property type="entry name" value="Glyco_hydro18_cat"/>
</dbReference>
<keyword evidence="3" id="KW-1185">Reference proteome</keyword>
<sequence length="140" mass="15696">MLPFIPHPLQTNTTRCSQCSFPRQYKVSLTILPILLGLCYSILDKERSTQEKKLSWECPLMEDSSLLPTPPNKDWGKKRESVAGPFTKLTGMLVYDEVDYLIRQGLGGGMIWALETDDFTGKCGGGKYSLLSTIYKNLNG</sequence>
<evidence type="ECO:0000313" key="3">
    <source>
        <dbReference type="Proteomes" id="UP001497382"/>
    </source>
</evidence>
<protein>
    <recommendedName>
        <fullName evidence="1">GH18 domain-containing protein</fullName>
    </recommendedName>
</protein>
<evidence type="ECO:0000313" key="2">
    <source>
        <dbReference type="EMBL" id="CAL1277036.1"/>
    </source>
</evidence>
<comment type="caution">
    <text evidence="2">The sequence shown here is derived from an EMBL/GenBank/DDBJ whole genome shotgun (WGS) entry which is preliminary data.</text>
</comment>
<dbReference type="PROSITE" id="PS51910">
    <property type="entry name" value="GH18_2"/>
    <property type="match status" value="1"/>
</dbReference>
<dbReference type="InterPro" id="IPR017853">
    <property type="entry name" value="GH"/>
</dbReference>
<reference evidence="2 3" key="1">
    <citation type="submission" date="2024-04" db="EMBL/GenBank/DDBJ databases">
        <authorList>
            <person name="Rising A."/>
            <person name="Reimegard J."/>
            <person name="Sonavane S."/>
            <person name="Akerstrom W."/>
            <person name="Nylinder S."/>
            <person name="Hedman E."/>
            <person name="Kallberg Y."/>
        </authorList>
    </citation>
    <scope>NUCLEOTIDE SEQUENCE [LARGE SCALE GENOMIC DNA]</scope>
</reference>
<dbReference type="EMBL" id="CAXIEN010000098">
    <property type="protein sequence ID" value="CAL1277036.1"/>
    <property type="molecule type" value="Genomic_DNA"/>
</dbReference>